<evidence type="ECO:0000313" key="6">
    <source>
        <dbReference type="Proteomes" id="UP001515480"/>
    </source>
</evidence>
<reference evidence="5 6" key="1">
    <citation type="journal article" date="2024" name="Science">
        <title>Giant polyketide synthase enzymes in the biosynthesis of giant marine polyether toxins.</title>
        <authorList>
            <person name="Fallon T.R."/>
            <person name="Shende V.V."/>
            <person name="Wierzbicki I.H."/>
            <person name="Pendleton A.L."/>
            <person name="Watervoot N.F."/>
            <person name="Auber R.P."/>
            <person name="Gonzalez D.J."/>
            <person name="Wisecaver J.H."/>
            <person name="Moore B.S."/>
        </authorList>
    </citation>
    <scope>NUCLEOTIDE SEQUENCE [LARGE SCALE GENOMIC DNA]</scope>
    <source>
        <strain evidence="5 6">12B1</strain>
    </source>
</reference>
<sequence length="594" mass="67698">MAALPRRRVNVRLFSTPLSPSDARGAEGRADTAAPRAHRAWLSLMLVALLSAAVNTALFTHNQLTRLALPPHATVPSSSVLASVSHLASSLGMSALRLQRDPLLEQLRTPPRARRMRTFHVQRSRADYRVTVTDALHRLGLQQVNASSDYDVFWGNQWAEHVAYFDRRLHAGMLISSIPGLMAETIGDKDFLGFALQHCVAQHGEDECDFVPPIYTMPMQSALWRAAFTRHRYWIRKDKKIWGSQGVTIINSKKSLPSDASYQLQKYVSHPLLWRGYKHDIRLWAILTSVTPLRLYLLQDGWARVAARAYDADGLESNVGDACMHLTANYCPELPHESLRLLRSNSFVYRSGLATPRSFEHELWPGIEQAVLKTVLLAWPLLSGYDEMLRSNGVRYRRFAFLSFDVLLSHTGQSYVEEVNTNGFLMGTRIPHGWQYTLDAMRLLGIGGYQERENYQTRLEEALYQLCKDENCTARDVEALASLIDETEHAGQFARLFPSSSTEEFAQHRRLGEQAISRVDILSHALAATYFGTGVEAKLKRELIQTQTEDEEDSRRWDWFGSEGNWRQEKEAVRRENRELMHTIRSARNYLNSE</sequence>
<gene>
    <name evidence="5" type="ORF">AB1Y20_019983</name>
</gene>
<dbReference type="InterPro" id="IPR004344">
    <property type="entry name" value="TTL/TTLL_fam"/>
</dbReference>
<dbReference type="Proteomes" id="UP001515480">
    <property type="component" value="Unassembled WGS sequence"/>
</dbReference>
<keyword evidence="2" id="KW-0547">Nucleotide-binding</keyword>
<dbReference type="GO" id="GO:0005524">
    <property type="term" value="F:ATP binding"/>
    <property type="evidence" value="ECO:0007669"/>
    <property type="project" value="UniProtKB-KW"/>
</dbReference>
<evidence type="ECO:0000256" key="3">
    <source>
        <dbReference type="ARBA" id="ARBA00022840"/>
    </source>
</evidence>
<accession>A0AB34JSS7</accession>
<dbReference type="GO" id="GO:0015631">
    <property type="term" value="F:tubulin binding"/>
    <property type="evidence" value="ECO:0007669"/>
    <property type="project" value="TreeGrafter"/>
</dbReference>
<keyword evidence="4" id="KW-1133">Transmembrane helix</keyword>
<name>A0AB34JSS7_PRYPA</name>
<protein>
    <recommendedName>
        <fullName evidence="7">Tubulin--tyrosine ligase-like protein 9</fullName>
    </recommendedName>
</protein>
<dbReference type="GO" id="GO:0000226">
    <property type="term" value="P:microtubule cytoskeleton organization"/>
    <property type="evidence" value="ECO:0007669"/>
    <property type="project" value="TreeGrafter"/>
</dbReference>
<dbReference type="EMBL" id="JBGBPQ010000004">
    <property type="protein sequence ID" value="KAL1525111.1"/>
    <property type="molecule type" value="Genomic_DNA"/>
</dbReference>
<keyword evidence="4" id="KW-0812">Transmembrane</keyword>
<dbReference type="GO" id="GO:0070740">
    <property type="term" value="F:tubulin-glutamic acid ligase activity"/>
    <property type="evidence" value="ECO:0007669"/>
    <property type="project" value="TreeGrafter"/>
</dbReference>
<feature type="transmembrane region" description="Helical" evidence="4">
    <location>
        <begin position="40"/>
        <end position="60"/>
    </location>
</feature>
<evidence type="ECO:0008006" key="7">
    <source>
        <dbReference type="Google" id="ProtNLM"/>
    </source>
</evidence>
<keyword evidence="3" id="KW-0067">ATP-binding</keyword>
<dbReference type="Gene3D" id="3.30.470.20">
    <property type="entry name" value="ATP-grasp fold, B domain"/>
    <property type="match status" value="1"/>
</dbReference>
<dbReference type="GO" id="GO:0036064">
    <property type="term" value="C:ciliary basal body"/>
    <property type="evidence" value="ECO:0007669"/>
    <property type="project" value="TreeGrafter"/>
</dbReference>
<comment type="caution">
    <text evidence="5">The sequence shown here is derived from an EMBL/GenBank/DDBJ whole genome shotgun (WGS) entry which is preliminary data.</text>
</comment>
<evidence type="ECO:0000256" key="1">
    <source>
        <dbReference type="ARBA" id="ARBA00022598"/>
    </source>
</evidence>
<keyword evidence="6" id="KW-1185">Reference proteome</keyword>
<evidence type="ECO:0000256" key="2">
    <source>
        <dbReference type="ARBA" id="ARBA00022741"/>
    </source>
</evidence>
<evidence type="ECO:0000256" key="4">
    <source>
        <dbReference type="SAM" id="Phobius"/>
    </source>
</evidence>
<dbReference type="AlphaFoldDB" id="A0AB34JSS7"/>
<keyword evidence="4" id="KW-0472">Membrane</keyword>
<dbReference type="SUPFAM" id="SSF56059">
    <property type="entry name" value="Glutathione synthetase ATP-binding domain-like"/>
    <property type="match status" value="1"/>
</dbReference>
<organism evidence="5 6">
    <name type="scientific">Prymnesium parvum</name>
    <name type="common">Toxic golden alga</name>
    <dbReference type="NCBI Taxonomy" id="97485"/>
    <lineage>
        <taxon>Eukaryota</taxon>
        <taxon>Haptista</taxon>
        <taxon>Haptophyta</taxon>
        <taxon>Prymnesiophyceae</taxon>
        <taxon>Prymnesiales</taxon>
        <taxon>Prymnesiaceae</taxon>
        <taxon>Prymnesium</taxon>
    </lineage>
</organism>
<evidence type="ECO:0000313" key="5">
    <source>
        <dbReference type="EMBL" id="KAL1525111.1"/>
    </source>
</evidence>
<keyword evidence="1" id="KW-0436">Ligase</keyword>
<dbReference type="Pfam" id="PF03133">
    <property type="entry name" value="TTL"/>
    <property type="match status" value="1"/>
</dbReference>
<dbReference type="PANTHER" id="PTHR12241">
    <property type="entry name" value="TUBULIN POLYGLUTAMYLASE"/>
    <property type="match status" value="1"/>
</dbReference>
<proteinExistence type="predicted"/>
<dbReference type="PROSITE" id="PS51221">
    <property type="entry name" value="TTL"/>
    <property type="match status" value="1"/>
</dbReference>